<keyword evidence="2" id="KW-1185">Reference proteome</keyword>
<feature type="non-terminal residue" evidence="1">
    <location>
        <position position="1"/>
    </location>
</feature>
<gene>
    <name evidence="1" type="ORF">DVH24_000582</name>
</gene>
<evidence type="ECO:0000313" key="2">
    <source>
        <dbReference type="Proteomes" id="UP000290289"/>
    </source>
</evidence>
<comment type="caution">
    <text evidence="1">The sequence shown here is derived from an EMBL/GenBank/DDBJ whole genome shotgun (WGS) entry which is preliminary data.</text>
</comment>
<sequence length="352" mass="40108">RIPYHEISVRYNTVPLPIGTKNLAQNRYGTVGNSVGTAIWQKNPPLLTYEKIIHGFVKKLDKVALNMFLGYALIELYFKCGEMGEVVKVFNRFSQPNFYFSSVKFLGASVIVLFSSSSSPPDTRKENGFSSKFLDPVECLHLGGARDGGLRFGFCSGNRFCSGHGAVLGITSEFGTKLFCLKLDMHHFQTSRGIRKSTLKWMLQSLISNVNPHSWQFSLHMVFQISFFLVSDHGQTITRWFRRFHFVEDQVSSLSSYCVPEFLTTAYNIKSNKLSCRMYLLYMLQFLVALPHPDNVRAAIIYSVFIKGQMRIELTTNNLEASKLYPDYKYTLIDKFLDICLVDPPKPKLAAF</sequence>
<accession>A0A498J5B2</accession>
<dbReference type="EMBL" id="RDQH01000335">
    <property type="protein sequence ID" value="RXH88983.1"/>
    <property type="molecule type" value="Genomic_DNA"/>
</dbReference>
<proteinExistence type="predicted"/>
<dbReference type="AlphaFoldDB" id="A0A498J5B2"/>
<evidence type="ECO:0000313" key="1">
    <source>
        <dbReference type="EMBL" id="RXH88983.1"/>
    </source>
</evidence>
<evidence type="ECO:0008006" key="3">
    <source>
        <dbReference type="Google" id="ProtNLM"/>
    </source>
</evidence>
<protein>
    <recommendedName>
        <fullName evidence="3">Pentatricopeptide repeat-containing protein</fullName>
    </recommendedName>
</protein>
<organism evidence="1 2">
    <name type="scientific">Malus domestica</name>
    <name type="common">Apple</name>
    <name type="synonym">Pyrus malus</name>
    <dbReference type="NCBI Taxonomy" id="3750"/>
    <lineage>
        <taxon>Eukaryota</taxon>
        <taxon>Viridiplantae</taxon>
        <taxon>Streptophyta</taxon>
        <taxon>Embryophyta</taxon>
        <taxon>Tracheophyta</taxon>
        <taxon>Spermatophyta</taxon>
        <taxon>Magnoliopsida</taxon>
        <taxon>eudicotyledons</taxon>
        <taxon>Gunneridae</taxon>
        <taxon>Pentapetalae</taxon>
        <taxon>rosids</taxon>
        <taxon>fabids</taxon>
        <taxon>Rosales</taxon>
        <taxon>Rosaceae</taxon>
        <taxon>Amygdaloideae</taxon>
        <taxon>Maleae</taxon>
        <taxon>Malus</taxon>
    </lineage>
</organism>
<name>A0A498J5B2_MALDO</name>
<dbReference type="Gene3D" id="3.90.25.10">
    <property type="entry name" value="UDP-galactose 4-epimerase, domain 1"/>
    <property type="match status" value="1"/>
</dbReference>
<reference evidence="1 2" key="1">
    <citation type="submission" date="2018-10" db="EMBL/GenBank/DDBJ databases">
        <title>A high-quality apple genome assembly.</title>
        <authorList>
            <person name="Hu J."/>
        </authorList>
    </citation>
    <scope>NUCLEOTIDE SEQUENCE [LARGE SCALE GENOMIC DNA]</scope>
    <source>
        <strain evidence="2">cv. HFTH1</strain>
        <tissue evidence="1">Young leaf</tissue>
    </source>
</reference>
<dbReference type="Proteomes" id="UP000290289">
    <property type="component" value="Chromosome 9"/>
</dbReference>